<protein>
    <submittedName>
        <fullName evidence="2">Uncharacterized protein</fullName>
    </submittedName>
</protein>
<dbReference type="RefSeq" id="WP_413271273.1">
    <property type="nucleotide sequence ID" value="NZ_JBHFNQ010000115.1"/>
</dbReference>
<name>A0ABV4X6P1_9CYAN</name>
<reference evidence="2 3" key="1">
    <citation type="submission" date="2024-09" db="EMBL/GenBank/DDBJ databases">
        <title>Floridaenema gen nov. (Aerosakkonemataceae, Aerosakkonematales ord. nov., Cyanobacteria) from benthic tropical and subtropical fresh waters, with the description of four new species.</title>
        <authorList>
            <person name="Moretto J.A."/>
            <person name="Berthold D.E."/>
            <person name="Lefler F.W."/>
            <person name="Huang I.-S."/>
            <person name="Laughinghouse H. IV."/>
        </authorList>
    </citation>
    <scope>NUCLEOTIDE SEQUENCE [LARGE SCALE GENOMIC DNA]</scope>
    <source>
        <strain evidence="2 3">BLCC-F46</strain>
    </source>
</reference>
<evidence type="ECO:0000256" key="1">
    <source>
        <dbReference type="SAM" id="MobiDB-lite"/>
    </source>
</evidence>
<feature type="region of interest" description="Disordered" evidence="1">
    <location>
        <begin position="39"/>
        <end position="60"/>
    </location>
</feature>
<dbReference type="Proteomes" id="UP001576774">
    <property type="component" value="Unassembled WGS sequence"/>
</dbReference>
<keyword evidence="3" id="KW-1185">Reference proteome</keyword>
<evidence type="ECO:0000313" key="3">
    <source>
        <dbReference type="Proteomes" id="UP001576774"/>
    </source>
</evidence>
<organism evidence="2 3">
    <name type="scientific">Floridaenema aerugineum BLCC-F46</name>
    <dbReference type="NCBI Taxonomy" id="3153654"/>
    <lineage>
        <taxon>Bacteria</taxon>
        <taxon>Bacillati</taxon>
        <taxon>Cyanobacteriota</taxon>
        <taxon>Cyanophyceae</taxon>
        <taxon>Oscillatoriophycideae</taxon>
        <taxon>Aerosakkonematales</taxon>
        <taxon>Aerosakkonemataceae</taxon>
        <taxon>Floridanema</taxon>
        <taxon>Floridanema aerugineum</taxon>
    </lineage>
</organism>
<dbReference type="EMBL" id="JBHFNQ010000115">
    <property type="protein sequence ID" value="MFB2878196.1"/>
    <property type="molecule type" value="Genomic_DNA"/>
</dbReference>
<feature type="compositionally biased region" description="Polar residues" evidence="1">
    <location>
        <begin position="46"/>
        <end position="60"/>
    </location>
</feature>
<comment type="caution">
    <text evidence="2">The sequence shown here is derived from an EMBL/GenBank/DDBJ whole genome shotgun (WGS) entry which is preliminary data.</text>
</comment>
<evidence type="ECO:0000313" key="2">
    <source>
        <dbReference type="EMBL" id="MFB2878196.1"/>
    </source>
</evidence>
<sequence>MIKHTIHTSLQLGKKFKGLEVSLAALMLMTGFSTGEVNAMPKKDTPTTARTQVAQTRSSTAASTNLTNGVYLYGQSAKPEEIGKEYVVFEVRNGRVIGAVYYPRSEFNCFHGTVQAQRLNVTMVDPMAAETADSTPPEKQPAARVAAVGDYRGIDQVSVPYSVKLQDYRQIANVSDNDKRILGMCKADMQEQVWGR</sequence>
<proteinExistence type="predicted"/>
<gene>
    <name evidence="2" type="ORF">ACE1CC_15195</name>
</gene>
<accession>A0ABV4X6P1</accession>